<accession>J3MS21</accession>
<feature type="compositionally biased region" description="Polar residues" evidence="1">
    <location>
        <begin position="1"/>
        <end position="10"/>
    </location>
</feature>
<protein>
    <submittedName>
        <fullName evidence="2">Uncharacterized protein</fullName>
    </submittedName>
</protein>
<proteinExistence type="predicted"/>
<evidence type="ECO:0000313" key="3">
    <source>
        <dbReference type="Proteomes" id="UP000006038"/>
    </source>
</evidence>
<dbReference type="Proteomes" id="UP000006038">
    <property type="component" value="Chromosome 8"/>
</dbReference>
<evidence type="ECO:0000256" key="1">
    <source>
        <dbReference type="SAM" id="MobiDB-lite"/>
    </source>
</evidence>
<keyword evidence="3" id="KW-1185">Reference proteome</keyword>
<dbReference type="AlphaFoldDB" id="J3MS21"/>
<reference evidence="2" key="2">
    <citation type="submission" date="2013-04" db="UniProtKB">
        <authorList>
            <consortium name="EnsemblPlants"/>
        </authorList>
    </citation>
    <scope>IDENTIFICATION</scope>
</reference>
<name>J3MS21_ORYBR</name>
<dbReference type="Gramene" id="OB08G19000.1">
    <property type="protein sequence ID" value="OB08G19000.1"/>
    <property type="gene ID" value="OB08G19000"/>
</dbReference>
<dbReference type="HOGENOM" id="CLU_2267934_0_0_1"/>
<organism evidence="2">
    <name type="scientific">Oryza brachyantha</name>
    <name type="common">malo sina</name>
    <dbReference type="NCBI Taxonomy" id="4533"/>
    <lineage>
        <taxon>Eukaryota</taxon>
        <taxon>Viridiplantae</taxon>
        <taxon>Streptophyta</taxon>
        <taxon>Embryophyta</taxon>
        <taxon>Tracheophyta</taxon>
        <taxon>Spermatophyta</taxon>
        <taxon>Magnoliopsida</taxon>
        <taxon>Liliopsida</taxon>
        <taxon>Poales</taxon>
        <taxon>Poaceae</taxon>
        <taxon>BOP clade</taxon>
        <taxon>Oryzoideae</taxon>
        <taxon>Oryzeae</taxon>
        <taxon>Oryzinae</taxon>
        <taxon>Oryza</taxon>
    </lineage>
</organism>
<feature type="region of interest" description="Disordered" evidence="1">
    <location>
        <begin position="1"/>
        <end position="20"/>
    </location>
</feature>
<reference evidence="2" key="1">
    <citation type="journal article" date="2013" name="Nat. Commun.">
        <title>Whole-genome sequencing of Oryza brachyantha reveals mechanisms underlying Oryza genome evolution.</title>
        <authorList>
            <person name="Chen J."/>
            <person name="Huang Q."/>
            <person name="Gao D."/>
            <person name="Wang J."/>
            <person name="Lang Y."/>
            <person name="Liu T."/>
            <person name="Li B."/>
            <person name="Bai Z."/>
            <person name="Luis Goicoechea J."/>
            <person name="Liang C."/>
            <person name="Chen C."/>
            <person name="Zhang W."/>
            <person name="Sun S."/>
            <person name="Liao Y."/>
            <person name="Zhang X."/>
            <person name="Yang L."/>
            <person name="Song C."/>
            <person name="Wang M."/>
            <person name="Shi J."/>
            <person name="Liu G."/>
            <person name="Liu J."/>
            <person name="Zhou H."/>
            <person name="Zhou W."/>
            <person name="Yu Q."/>
            <person name="An N."/>
            <person name="Chen Y."/>
            <person name="Cai Q."/>
            <person name="Wang B."/>
            <person name="Liu B."/>
            <person name="Min J."/>
            <person name="Huang Y."/>
            <person name="Wu H."/>
            <person name="Li Z."/>
            <person name="Zhang Y."/>
            <person name="Yin Y."/>
            <person name="Song W."/>
            <person name="Jiang J."/>
            <person name="Jackson S.A."/>
            <person name="Wing R.A."/>
            <person name="Wang J."/>
            <person name="Chen M."/>
        </authorList>
    </citation>
    <scope>NUCLEOTIDE SEQUENCE [LARGE SCALE GENOMIC DNA]</scope>
    <source>
        <strain evidence="2">cv. IRGC 101232</strain>
    </source>
</reference>
<dbReference type="EnsemblPlants" id="OB08G19000.1">
    <property type="protein sequence ID" value="OB08G19000.1"/>
    <property type="gene ID" value="OB08G19000"/>
</dbReference>
<sequence>MVKTCRSQAPSDEDTLSPAPATSVEVMAMQTQPVQVMVNNQRNRESCSLGEFMSSKPPTFTGAEEPMDPEDCLCKIDKKLTLVLHEHVSYIFLLIHYVWHFIN</sequence>
<evidence type="ECO:0000313" key="2">
    <source>
        <dbReference type="EnsemblPlants" id="OB08G19000.1"/>
    </source>
</evidence>